<dbReference type="HOGENOM" id="CLU_1273050_0_0_1"/>
<protein>
    <submittedName>
        <fullName evidence="2">Uncharacterized protein</fullName>
    </submittedName>
</protein>
<name>G8ZN61_TORDE</name>
<feature type="region of interest" description="Disordered" evidence="1">
    <location>
        <begin position="153"/>
        <end position="187"/>
    </location>
</feature>
<dbReference type="InParanoid" id="G8ZN61"/>
<feature type="region of interest" description="Disordered" evidence="1">
    <location>
        <begin position="93"/>
        <end position="125"/>
    </location>
</feature>
<dbReference type="Pfam" id="PF15700">
    <property type="entry name" value="DUF4667"/>
    <property type="match status" value="1"/>
</dbReference>
<evidence type="ECO:0000256" key="1">
    <source>
        <dbReference type="SAM" id="MobiDB-lite"/>
    </source>
</evidence>
<dbReference type="Proteomes" id="UP000005627">
    <property type="component" value="Chromosome 1"/>
</dbReference>
<feature type="compositionally biased region" description="Low complexity" evidence="1">
    <location>
        <begin position="166"/>
        <end position="182"/>
    </location>
</feature>
<dbReference type="RefSeq" id="XP_003679266.1">
    <property type="nucleotide sequence ID" value="XM_003679218.1"/>
</dbReference>
<feature type="region of interest" description="Disordered" evidence="1">
    <location>
        <begin position="61"/>
        <end position="80"/>
    </location>
</feature>
<proteinExistence type="predicted"/>
<reference evidence="2 3" key="1">
    <citation type="journal article" date="2011" name="Proc. Natl. Acad. Sci. U.S.A.">
        <title>Evolutionary erosion of yeast sex chromosomes by mating-type switching accidents.</title>
        <authorList>
            <person name="Gordon J.L."/>
            <person name="Armisen D."/>
            <person name="Proux-Wera E."/>
            <person name="Oheigeartaigh S.S."/>
            <person name="Byrne K.P."/>
            <person name="Wolfe K.H."/>
        </authorList>
    </citation>
    <scope>NUCLEOTIDE SEQUENCE [LARGE SCALE GENOMIC DNA]</scope>
    <source>
        <strain evidence="3">ATCC 10662 / CBS 1146 / NBRC 0425 / NCYC 2629 / NRRL Y-866</strain>
    </source>
</reference>
<sequence length="217" mass="24655">MTEDTDKKWPLNRPVSAHITIHYEDDERERAGKVVKTVLNIDQAGENDVASSLQGYSLEEACKSPTASPRDSRRPSNANSMNVYDFYQCVHRQRDSERENGSHSVGRRFSEPRIPNTTNQQHPRHLHCTQEEAPIVRSMSLATGMDPHLIMLPPLRKNRADERLSSRTSSRSSSRSSSGSEPSAEHRCLDLSCPCSRHHHRRNSVAVKFHKAMYKKA</sequence>
<evidence type="ECO:0000313" key="2">
    <source>
        <dbReference type="EMBL" id="CCE90055.1"/>
    </source>
</evidence>
<feature type="compositionally biased region" description="Polar residues" evidence="1">
    <location>
        <begin position="65"/>
        <end position="80"/>
    </location>
</feature>
<organism evidence="2 3">
    <name type="scientific">Torulaspora delbrueckii</name>
    <name type="common">Yeast</name>
    <name type="synonym">Candida colliculosa</name>
    <dbReference type="NCBI Taxonomy" id="4950"/>
    <lineage>
        <taxon>Eukaryota</taxon>
        <taxon>Fungi</taxon>
        <taxon>Dikarya</taxon>
        <taxon>Ascomycota</taxon>
        <taxon>Saccharomycotina</taxon>
        <taxon>Saccharomycetes</taxon>
        <taxon>Saccharomycetales</taxon>
        <taxon>Saccharomycetaceae</taxon>
        <taxon>Torulaspora</taxon>
    </lineage>
</organism>
<dbReference type="FunCoup" id="G8ZN61">
    <property type="interactions" value="35"/>
</dbReference>
<dbReference type="KEGG" id="tdl:TDEL_0A07230"/>
<evidence type="ECO:0000313" key="3">
    <source>
        <dbReference type="Proteomes" id="UP000005627"/>
    </source>
</evidence>
<keyword evidence="3" id="KW-1185">Reference proteome</keyword>
<gene>
    <name evidence="2" type="primary">TDEL0A07230</name>
    <name evidence="2" type="ORF">TDEL_0A07230</name>
</gene>
<dbReference type="AlphaFoldDB" id="G8ZN61"/>
<dbReference type="GeneID" id="11502550"/>
<dbReference type="eggNOG" id="ENOG502S7HD">
    <property type="taxonomic scope" value="Eukaryota"/>
</dbReference>
<dbReference type="OrthoDB" id="4065430at2759"/>
<dbReference type="EMBL" id="HE616742">
    <property type="protein sequence ID" value="CCE90055.1"/>
    <property type="molecule type" value="Genomic_DNA"/>
</dbReference>
<accession>G8ZN61</accession>
<dbReference type="InterPro" id="IPR031426">
    <property type="entry name" value="DUF4667"/>
</dbReference>